<dbReference type="STRING" id="112903.SAMN04490178_10759"/>
<dbReference type="OrthoDB" id="9764363at2"/>
<dbReference type="Gene3D" id="6.20.330.10">
    <property type="match status" value="1"/>
</dbReference>
<accession>A0A1H8TQ91</accession>
<dbReference type="SUPFAM" id="SSF52096">
    <property type="entry name" value="ClpP/crotonase"/>
    <property type="match status" value="1"/>
</dbReference>
<reference evidence="6 7" key="1">
    <citation type="submission" date="2016-10" db="EMBL/GenBank/DDBJ databases">
        <authorList>
            <person name="de Groot N.N."/>
        </authorList>
    </citation>
    <scope>NUCLEOTIDE SEQUENCE [LARGE SCALE GENOMIC DNA]</scope>
    <source>
        <strain evidence="6 7">DSM 13305</strain>
    </source>
</reference>
<dbReference type="AlphaFoldDB" id="A0A1H8TQ91"/>
<dbReference type="NCBIfam" id="TIGR00706">
    <property type="entry name" value="SppA_dom"/>
    <property type="match status" value="1"/>
</dbReference>
<keyword evidence="2 6" id="KW-0645">Protease</keyword>
<evidence type="ECO:0000256" key="1">
    <source>
        <dbReference type="ARBA" id="ARBA00008683"/>
    </source>
</evidence>
<organism evidence="6 7">
    <name type="scientific">Propionispora vibrioides</name>
    <dbReference type="NCBI Taxonomy" id="112903"/>
    <lineage>
        <taxon>Bacteria</taxon>
        <taxon>Bacillati</taxon>
        <taxon>Bacillota</taxon>
        <taxon>Negativicutes</taxon>
        <taxon>Selenomonadales</taxon>
        <taxon>Sporomusaceae</taxon>
        <taxon>Propionispora</taxon>
    </lineage>
</organism>
<protein>
    <submittedName>
        <fullName evidence="6">Protease-4</fullName>
    </submittedName>
</protein>
<dbReference type="RefSeq" id="WP_091745450.1">
    <property type="nucleotide sequence ID" value="NZ_FODY01000007.1"/>
</dbReference>
<dbReference type="PANTHER" id="PTHR42987">
    <property type="entry name" value="PEPTIDASE S49"/>
    <property type="match status" value="1"/>
</dbReference>
<dbReference type="GO" id="GO:0006508">
    <property type="term" value="P:proteolysis"/>
    <property type="evidence" value="ECO:0007669"/>
    <property type="project" value="UniProtKB-KW"/>
</dbReference>
<comment type="similarity">
    <text evidence="1">Belongs to the peptidase S49 family.</text>
</comment>
<dbReference type="CDD" id="cd07023">
    <property type="entry name" value="S49_Sppa_N_C"/>
    <property type="match status" value="1"/>
</dbReference>
<evidence type="ECO:0000256" key="4">
    <source>
        <dbReference type="ARBA" id="ARBA00022825"/>
    </source>
</evidence>
<keyword evidence="4" id="KW-0720">Serine protease</keyword>
<dbReference type="PANTHER" id="PTHR42987:SF7">
    <property type="entry name" value="SIGNAL PEPTIDE PEPTIDASE SPPA-RELATED"/>
    <property type="match status" value="1"/>
</dbReference>
<dbReference type="EMBL" id="FODY01000007">
    <property type="protein sequence ID" value="SEO93031.1"/>
    <property type="molecule type" value="Genomic_DNA"/>
</dbReference>
<evidence type="ECO:0000313" key="6">
    <source>
        <dbReference type="EMBL" id="SEO93031.1"/>
    </source>
</evidence>
<dbReference type="InterPro" id="IPR002142">
    <property type="entry name" value="Peptidase_S49"/>
</dbReference>
<gene>
    <name evidence="6" type="ORF">SAMN04490178_10759</name>
</gene>
<dbReference type="InterPro" id="IPR004635">
    <property type="entry name" value="Pept_S49_SppA"/>
</dbReference>
<evidence type="ECO:0000256" key="3">
    <source>
        <dbReference type="ARBA" id="ARBA00022801"/>
    </source>
</evidence>
<dbReference type="Pfam" id="PF01343">
    <property type="entry name" value="Peptidase_S49"/>
    <property type="match status" value="1"/>
</dbReference>
<dbReference type="InterPro" id="IPR047272">
    <property type="entry name" value="S49_SppA_C"/>
</dbReference>
<evidence type="ECO:0000313" key="7">
    <source>
        <dbReference type="Proteomes" id="UP000198847"/>
    </source>
</evidence>
<dbReference type="InterPro" id="IPR029045">
    <property type="entry name" value="ClpP/crotonase-like_dom_sf"/>
</dbReference>
<keyword evidence="3" id="KW-0378">Hydrolase</keyword>
<dbReference type="Proteomes" id="UP000198847">
    <property type="component" value="Unassembled WGS sequence"/>
</dbReference>
<evidence type="ECO:0000256" key="2">
    <source>
        <dbReference type="ARBA" id="ARBA00022670"/>
    </source>
</evidence>
<feature type="domain" description="Peptidase S49" evidence="5">
    <location>
        <begin position="108"/>
        <end position="258"/>
    </location>
</feature>
<evidence type="ECO:0000259" key="5">
    <source>
        <dbReference type="Pfam" id="PF01343"/>
    </source>
</evidence>
<proteinExistence type="inferred from homology"/>
<sequence>MYKKTVVLVIVGIVAVSLLAAAFVFPRLTKSAGQEKPKIAVIYVDGVIMGGRGQASLLSDYGGTDNLIKQLHQARDDSSVRAILLRINSPGGSAPASQEVGEEIKKVRAAGKIVVTSMGDMAASGGYWLAACTDKIYANPATLTGSIGVYMPYANWEELYKKIGIREEKIKSGPHKDILSPDRPMTEEERAIVQTMVDDMYNQFVTIVAEGRKMDPAKVRQLADGRIYTGNQAKELGLVDELGNMYDALEGTAQLAGIKGKPEIKEYGKMSPWSMLMGASESVDLRQLLFHQLKNDLPVVAPMALPEKWQVE</sequence>
<name>A0A1H8TQ91_9FIRM</name>
<keyword evidence="7" id="KW-1185">Reference proteome</keyword>
<dbReference type="GO" id="GO:0008236">
    <property type="term" value="F:serine-type peptidase activity"/>
    <property type="evidence" value="ECO:0007669"/>
    <property type="project" value="UniProtKB-KW"/>
</dbReference>
<dbReference type="Gene3D" id="3.90.226.10">
    <property type="entry name" value="2-enoyl-CoA Hydratase, Chain A, domain 1"/>
    <property type="match status" value="1"/>
</dbReference>